<reference evidence="1" key="2">
    <citation type="submission" date="2015-03" db="UniProtKB">
        <authorList>
            <consortium name="EnsemblPlants"/>
        </authorList>
    </citation>
    <scope>IDENTIFICATION</scope>
</reference>
<dbReference type="AlphaFoldDB" id="A0A0D3FWV4"/>
<accession>A0A0D3FWV4</accession>
<dbReference type="InterPro" id="IPR042885">
    <property type="entry name" value="HIPP47/16"/>
</dbReference>
<dbReference type="Proteomes" id="UP000026960">
    <property type="component" value="Chromosome 4"/>
</dbReference>
<dbReference type="EnsemblPlants" id="OBART04G15550.1">
    <property type="protein sequence ID" value="OBART04G15550.1"/>
    <property type="gene ID" value="OBART04G15550"/>
</dbReference>
<evidence type="ECO:0000313" key="1">
    <source>
        <dbReference type="EnsemblPlants" id="OBART04G15550.1"/>
    </source>
</evidence>
<evidence type="ECO:0000313" key="2">
    <source>
        <dbReference type="Proteomes" id="UP000026960"/>
    </source>
</evidence>
<organism evidence="1">
    <name type="scientific">Oryza barthii</name>
    <dbReference type="NCBI Taxonomy" id="65489"/>
    <lineage>
        <taxon>Eukaryota</taxon>
        <taxon>Viridiplantae</taxon>
        <taxon>Streptophyta</taxon>
        <taxon>Embryophyta</taxon>
        <taxon>Tracheophyta</taxon>
        <taxon>Spermatophyta</taxon>
        <taxon>Magnoliopsida</taxon>
        <taxon>Liliopsida</taxon>
        <taxon>Poales</taxon>
        <taxon>Poaceae</taxon>
        <taxon>BOP clade</taxon>
        <taxon>Oryzoideae</taxon>
        <taxon>Oryzeae</taxon>
        <taxon>Oryzinae</taxon>
        <taxon>Oryza</taxon>
    </lineage>
</organism>
<dbReference type="Gene3D" id="3.30.70.100">
    <property type="match status" value="1"/>
</dbReference>
<dbReference type="eggNOG" id="KOG0017">
    <property type="taxonomic scope" value="Eukaryota"/>
</dbReference>
<reference evidence="1" key="1">
    <citation type="journal article" date="2009" name="Rice">
        <title>De Novo Next Generation Sequencing of Plant Genomes.</title>
        <authorList>
            <person name="Rounsley S."/>
            <person name="Marri P.R."/>
            <person name="Yu Y."/>
            <person name="He R."/>
            <person name="Sisneros N."/>
            <person name="Goicoechea J.L."/>
            <person name="Lee S.J."/>
            <person name="Angelova A."/>
            <person name="Kudrna D."/>
            <person name="Luo M."/>
            <person name="Affourtit J."/>
            <person name="Desany B."/>
            <person name="Knight J."/>
            <person name="Niazi F."/>
            <person name="Egholm M."/>
            <person name="Wing R.A."/>
        </authorList>
    </citation>
    <scope>NUCLEOTIDE SEQUENCE [LARGE SCALE GENOMIC DNA]</scope>
    <source>
        <strain evidence="1">cv. IRGC 105608</strain>
    </source>
</reference>
<name>A0A0D3FWV4_9ORYZ</name>
<dbReference type="Gramene" id="OBART04G15550.1">
    <property type="protein sequence ID" value="OBART04G15550.1"/>
    <property type="gene ID" value="OBART04G15550"/>
</dbReference>
<dbReference type="PANTHER" id="PTHR46932">
    <property type="entry name" value="HEAVY METAL-ASSOCIATED ISOPRENYLATED PLANT PROTEIN 47"/>
    <property type="match status" value="1"/>
</dbReference>
<keyword evidence="2" id="KW-1185">Reference proteome</keyword>
<proteinExistence type="predicted"/>
<dbReference type="PANTHER" id="PTHR46932:SF20">
    <property type="entry name" value="HMA DOMAIN-CONTAINING PROTEIN"/>
    <property type="match status" value="1"/>
</dbReference>
<protein>
    <recommendedName>
        <fullName evidence="3">HMA domain-containing protein</fullName>
    </recommendedName>
</protein>
<dbReference type="STRING" id="65489.A0A0D3FWV4"/>
<dbReference type="HOGENOM" id="CLU_092610_2_2_1"/>
<dbReference type="PaxDb" id="65489-OBART04G15550.1"/>
<evidence type="ECO:0008006" key="3">
    <source>
        <dbReference type="Google" id="ProtNLM"/>
    </source>
</evidence>
<sequence>MKQKIVIKVCAPCEGCRAKALEVAARAADGVISLAITGDDRDKLEVVGVGVDVTRLVICLRKKVCYAEILLVEEEKEEEEKKEPECKPCYWPPYWCPPPEDPTCKPCYPRYSYAPPPPAVVVCDEPSACSTIYDRDARS</sequence>